<dbReference type="InterPro" id="IPR034213">
    <property type="entry name" value="S8_Vpr-like"/>
</dbReference>
<evidence type="ECO:0008006" key="13">
    <source>
        <dbReference type="Google" id="ProtNLM"/>
    </source>
</evidence>
<dbReference type="InterPro" id="IPR000209">
    <property type="entry name" value="Peptidase_S8/S53_dom"/>
</dbReference>
<sequence length="1386" mass="150365">MRKAGKSKISKSVAVFALTSSVMIGAFGHVSNVTKASSITNADNMLANLTPAQRAAINQFSTNEQTGLNISSKIDLTSTNQTSVIVEFSNKPAKVAQIEASVAGKELSKSEAENLVDKDHETFSQDVGKVLVNDNNKKVDYKINHSYKHAFNGVSMSLPANQIKNLLKSNAVKSVWSNEKFTIDPPAESKPEQLKADEANVSNYTPYDALDRLHAEGFTGKGIKVGSLDTGIDYNHPDLKDAYKGGYDFVNNDNDPMETTYADWVKAGKPGTSNGADYYTEHGTHVAGIIGGRGKADSEYKTMGAAPDADLYSYRVLGPGGSGTSEWIIAGIDRAVNDGMDVINMSLGNTINDPLYATSVAVNNAVLSGVTTVVAAGNTGDQMYTVGSPAAAALPITVGASSIALDIFQYAGVQNGANYSLRQLARNYSDDLTTLKGKSYQLVDVGLGNTTDFNGKDVNGKIAFIKRGSIGLIDKIKNAKAKGAIAVLMYNDETNKAEGPIQSFLGESVDAIPAFSVSNEDGLAIAAALKAGKTDFTFGDYTKLKTNGDELATFSSRGPSRVNYDIKPEVTAPGVSILSTVPFFVNNKVADGSKPEDYKYAYERLSGTSMASPYVAGVSALLLQSNKDLQPEDVKSILMNTADPLSKNYSVFEIGSGRVDAYEAIHSNVELEVVDQTPSIINGKQKSIKELTGGMSFGSIGFEDQDITDSRSVILKNRSEKTKTFNVNVKFQTGLRGSKDAAANGVTLSGPTSVKLNGISQKSVNFNFNFPKTAEKGTYEGYVTFTNTADPTEQYQIPFGGRVVEEGIKSFKIDNPLFGVDTIWSANANPNLAFEFSLKTHMKTLDVILQDAKTGEDLGLVGSYNPITLNEDQVYTNFYGFNDLYYPFTGDSKNPISNEPVFAKTGHYKLRLVGSNEQGKTFSAASDFIFEAGAPKMTTSFDSLDQKVIEYDNSQFDANGQFLYDFNINLYDPETDEANRLGIPVDQSSNSVVSFYNGPRPANPIHTDINGNYHDKILVKKQDKPLEVSFYGFDAARNFNLNATNKYRVAFVDKSLPYYYLKANKQNITNGDTVNFTVRSNNVKNLKTTKITIPVFNGEGSIDNVVVNDEVKQYGDANVSYNTTPSGTKTLYTITFNYLGNKTLPEDLPLFNFDVKTANIYVKSVPYDWFTMSASTIDQSNVTTNGVYAFMESFTIKPSYSRLDGAIQAEGALNPLTGGLNYALDKSKLGAKVTVTSYDGKTVVEPTLNKDGQYIANTLKADEKPYTLKVDIPGHFTMNKQFTLYDDVRGEMVGKRIGYNISTAAAGDVNKDNVIDILDALAVQTFWGTNKASADFNFDKVVDKNDMDYIVKNFGLQNPTVTNAPKPKTTYKGATLESILSQLGLE</sequence>
<feature type="active site" description="Charge relay system" evidence="6">
    <location>
        <position position="229"/>
    </location>
</feature>
<dbReference type="Proteomes" id="UP000094580">
    <property type="component" value="Unassembled WGS sequence"/>
</dbReference>
<keyword evidence="2" id="KW-0134">Cell wall</keyword>
<keyword evidence="5 6" id="KW-0720">Serine protease</keyword>
<reference evidence="11 12" key="1">
    <citation type="submission" date="2016-07" db="EMBL/GenBank/DDBJ databases">
        <authorList>
            <person name="Townsley L."/>
            <person name="Shank E.A."/>
        </authorList>
    </citation>
    <scope>NUCLEOTIDE SEQUENCE [LARGE SCALE GENOMIC DNA]</scope>
    <source>
        <strain evidence="11 12">CH01</strain>
    </source>
</reference>
<dbReference type="SUPFAM" id="SSF63446">
    <property type="entry name" value="Type I dockerin domain"/>
    <property type="match status" value="1"/>
</dbReference>
<keyword evidence="12" id="KW-1185">Reference proteome</keyword>
<feature type="domain" description="PA" evidence="9">
    <location>
        <begin position="440"/>
        <end position="525"/>
    </location>
</feature>
<dbReference type="InterPro" id="IPR003137">
    <property type="entry name" value="PA_domain"/>
</dbReference>
<dbReference type="EMBL" id="MDKC01000005">
    <property type="protein sequence ID" value="ODG92831.1"/>
    <property type="molecule type" value="Genomic_DNA"/>
</dbReference>
<organism evidence="11 12">
    <name type="scientific">Gottfriedia luciferensis</name>
    <dbReference type="NCBI Taxonomy" id="178774"/>
    <lineage>
        <taxon>Bacteria</taxon>
        <taxon>Bacillati</taxon>
        <taxon>Bacillota</taxon>
        <taxon>Bacilli</taxon>
        <taxon>Bacillales</taxon>
        <taxon>Bacillaceae</taxon>
        <taxon>Gottfriedia</taxon>
    </lineage>
</organism>
<dbReference type="Pfam" id="PF00404">
    <property type="entry name" value="Dockerin_1"/>
    <property type="match status" value="1"/>
</dbReference>
<dbReference type="RefSeq" id="WP_069033029.1">
    <property type="nucleotide sequence ID" value="NZ_MDKC01000005.1"/>
</dbReference>
<dbReference type="CDD" id="cd07474">
    <property type="entry name" value="Peptidases_S8_subtilisin_Vpr-like"/>
    <property type="match status" value="1"/>
</dbReference>
<evidence type="ECO:0000256" key="4">
    <source>
        <dbReference type="ARBA" id="ARBA00022801"/>
    </source>
</evidence>
<evidence type="ECO:0000256" key="1">
    <source>
        <dbReference type="ARBA" id="ARBA00011073"/>
    </source>
</evidence>
<keyword evidence="2" id="KW-0964">Secreted</keyword>
<dbReference type="InterPro" id="IPR022398">
    <property type="entry name" value="Peptidase_S8_His-AS"/>
</dbReference>
<dbReference type="Pfam" id="PF05922">
    <property type="entry name" value="Inhibitor_I9"/>
    <property type="match status" value="1"/>
</dbReference>
<comment type="similarity">
    <text evidence="1 6">Belongs to the peptidase S8 family.</text>
</comment>
<comment type="caution">
    <text evidence="11">The sequence shown here is derived from an EMBL/GenBank/DDBJ whole genome shotgun (WGS) entry which is preliminary data.</text>
</comment>
<evidence type="ECO:0000256" key="6">
    <source>
        <dbReference type="PROSITE-ProRule" id="PRU01240"/>
    </source>
</evidence>
<dbReference type="InterPro" id="IPR015500">
    <property type="entry name" value="Peptidase_S8_subtilisin-rel"/>
</dbReference>
<dbReference type="PRINTS" id="PR00723">
    <property type="entry name" value="SUBTILISIN"/>
</dbReference>
<proteinExistence type="inferred from homology"/>
<dbReference type="Pfam" id="PF02225">
    <property type="entry name" value="PA"/>
    <property type="match status" value="1"/>
</dbReference>
<feature type="active site" description="Charge relay system" evidence="6">
    <location>
        <position position="609"/>
    </location>
</feature>
<accession>A0ABX2ZUG2</accession>
<dbReference type="PANTHER" id="PTHR43806">
    <property type="entry name" value="PEPTIDASE S8"/>
    <property type="match status" value="1"/>
</dbReference>
<feature type="domain" description="Inhibitor I9" evidence="10">
    <location>
        <begin position="84"/>
        <end position="182"/>
    </location>
</feature>
<dbReference type="Gene3D" id="3.50.30.30">
    <property type="match status" value="1"/>
</dbReference>
<evidence type="ECO:0000259" key="9">
    <source>
        <dbReference type="Pfam" id="PF02225"/>
    </source>
</evidence>
<feature type="signal peptide" evidence="7">
    <location>
        <begin position="1"/>
        <end position="26"/>
    </location>
</feature>
<dbReference type="InterPro" id="IPR036439">
    <property type="entry name" value="Dockerin_dom_sf"/>
</dbReference>
<dbReference type="Gene3D" id="3.40.50.200">
    <property type="entry name" value="Peptidase S8/S53 domain"/>
    <property type="match status" value="1"/>
</dbReference>
<evidence type="ECO:0000259" key="10">
    <source>
        <dbReference type="Pfam" id="PF05922"/>
    </source>
</evidence>
<dbReference type="InterPro" id="IPR036852">
    <property type="entry name" value="Peptidase_S8/S53_dom_sf"/>
</dbReference>
<protein>
    <recommendedName>
        <fullName evidence="13">Dockerin domain-containing protein</fullName>
    </recommendedName>
</protein>
<evidence type="ECO:0000256" key="7">
    <source>
        <dbReference type="SAM" id="SignalP"/>
    </source>
</evidence>
<dbReference type="Pfam" id="PF00082">
    <property type="entry name" value="Peptidase_S8"/>
    <property type="match status" value="1"/>
</dbReference>
<dbReference type="InterPro" id="IPR050131">
    <property type="entry name" value="Peptidase_S8_subtilisin-like"/>
</dbReference>
<evidence type="ECO:0000256" key="2">
    <source>
        <dbReference type="ARBA" id="ARBA00022512"/>
    </source>
</evidence>
<dbReference type="PROSITE" id="PS00138">
    <property type="entry name" value="SUBTILASE_SER"/>
    <property type="match status" value="1"/>
</dbReference>
<dbReference type="PROSITE" id="PS51892">
    <property type="entry name" value="SUBTILASE"/>
    <property type="match status" value="1"/>
</dbReference>
<keyword evidence="4 6" id="KW-0378">Hydrolase</keyword>
<evidence type="ECO:0000313" key="11">
    <source>
        <dbReference type="EMBL" id="ODG92831.1"/>
    </source>
</evidence>
<dbReference type="CDD" id="cd02133">
    <property type="entry name" value="PA_C5a_like"/>
    <property type="match status" value="1"/>
</dbReference>
<keyword evidence="3 6" id="KW-0645">Protease</keyword>
<dbReference type="InterPro" id="IPR046450">
    <property type="entry name" value="PA_dom_sf"/>
</dbReference>
<evidence type="ECO:0000259" key="8">
    <source>
        <dbReference type="Pfam" id="PF00082"/>
    </source>
</evidence>
<evidence type="ECO:0000256" key="5">
    <source>
        <dbReference type="ARBA" id="ARBA00022825"/>
    </source>
</evidence>
<feature type="active site" description="Charge relay system" evidence="6">
    <location>
        <position position="282"/>
    </location>
</feature>
<gene>
    <name evidence="11" type="ORF">BED47_18110</name>
</gene>
<dbReference type="PROSITE" id="PS00137">
    <property type="entry name" value="SUBTILASE_HIS"/>
    <property type="match status" value="1"/>
</dbReference>
<dbReference type="SUPFAM" id="SSF52743">
    <property type="entry name" value="Subtilisin-like"/>
    <property type="match status" value="1"/>
</dbReference>
<dbReference type="Gene3D" id="2.60.40.4130">
    <property type="match status" value="1"/>
</dbReference>
<dbReference type="InterPro" id="IPR010259">
    <property type="entry name" value="S8pro/Inhibitor_I9"/>
</dbReference>
<dbReference type="SUPFAM" id="SSF52025">
    <property type="entry name" value="PA domain"/>
    <property type="match status" value="1"/>
</dbReference>
<evidence type="ECO:0000256" key="3">
    <source>
        <dbReference type="ARBA" id="ARBA00022670"/>
    </source>
</evidence>
<dbReference type="PANTHER" id="PTHR43806:SF65">
    <property type="entry name" value="SERINE PROTEASE APRX"/>
    <property type="match status" value="1"/>
</dbReference>
<dbReference type="InterPro" id="IPR023828">
    <property type="entry name" value="Peptidase_S8_Ser-AS"/>
</dbReference>
<dbReference type="InterPro" id="IPR002105">
    <property type="entry name" value="Dockerin_1_rpt"/>
</dbReference>
<name>A0ABX2ZUG2_9BACI</name>
<keyword evidence="7" id="KW-0732">Signal</keyword>
<feature type="chain" id="PRO_5046285722" description="Dockerin domain-containing protein" evidence="7">
    <location>
        <begin position="27"/>
        <end position="1386"/>
    </location>
</feature>
<evidence type="ECO:0000313" key="12">
    <source>
        <dbReference type="Proteomes" id="UP000094580"/>
    </source>
</evidence>
<feature type="domain" description="Peptidase S8/S53" evidence="8">
    <location>
        <begin position="220"/>
        <end position="657"/>
    </location>
</feature>